<feature type="modified residue" description="4-aspartylphosphate" evidence="12">
    <location>
        <position position="1165"/>
    </location>
</feature>
<dbReference type="GO" id="GO:0005524">
    <property type="term" value="F:ATP binding"/>
    <property type="evidence" value="ECO:0007669"/>
    <property type="project" value="UniProtKB-KW"/>
</dbReference>
<reference evidence="17" key="1">
    <citation type="submission" date="2021-06" db="EMBL/GenBank/DDBJ databases">
        <authorList>
            <person name="Huq M.A."/>
        </authorList>
    </citation>
    <scope>NUCLEOTIDE SEQUENCE</scope>
    <source>
        <strain evidence="17">MAH-26</strain>
    </source>
</reference>
<name>A0A9E2SC93_9BACT</name>
<keyword evidence="13" id="KW-0732">Signal</keyword>
<feature type="domain" description="Histidine kinase" evidence="15">
    <location>
        <begin position="860"/>
        <end position="1083"/>
    </location>
</feature>
<sequence length="1374" mass="156974">MRFLFFILFGFQAVLSFAQSENYNFYKLDNYTGLSHNQVTAILKDSDGFLWFGTLSGLNRYDGYSCRVFRKNFSDTTSLVDNSVQSLYELPDGRIWVVTTSGPCIYDQHTEKFTADSYSYLRSIGLPGGAISNIVKGTHGRYWVLYNNFDFYLYEAETKKVSSYKQQLNDNNSDKITSVAETKDGKLWLLYQSGLLKLYDISVEKVVFSSDVFRKRKIGNIPYNLFIDSDGDIWLWSFNSGVFLFQPKNNSVRLFSESSFPSKLNSNLVTQIVQDNKGVIWVATDHGGVNLIDKKNDFNTSYLLNDPKNPRSLAQNSIMAMYKDDNEIIWLGTYKQGVNYLNNNIVLFPLYRHKDSDSKSLPYDDVNRFVEDKVGNIWIGTNGGGLIYFDRKQNTFKQYLHRPGDENSLCSNVIVSLCIDRSGVLWIGTYYGGLNSFDGKKFVNYKHNEVDTSSLSSDNVWEIFEDRNNNLWIGTLGGGLDLLDRATGKFSHLQYKGSPHDPLPSNYISTIMQDTKGNLWVVSTGGISVFDANKNFRLPEFFNKENNTLSRNDVFCLYQDSEERIWAGTREGLNLYDAKTKQFRRFTMADGLPDNLILNILEDDHRTLWISTPNGLCNVIPRQEKNGVALSIIGYDETNNLQNREFNDNAALKTRKGELIFGGPSGFNIIDPDKIPKPVFRPQIIFTGLQILSNKVEPGELVNDRVLLKQSLSRLDGISLKYKENDFSVEFASLDFRHSAGNKFAYMLEGFSPDWLYTEVGQRRVTYTNLNPGHYTLKVKVPNKDGLWSGIKSLKITIDPPFWRTATAYIIYAILAAGLFLFARRITLDRIHMRYEVQHQRREAERAHALDQLKTKFFTNVSHEFRTPLTLIISPLDKIIRQATDEEQKKQLGLVQRNARRLLSLVNQLLDFRKIEVQEIKLHPAIGDIIDFCKDASHSFVDIAEKKHIQFSFASNVDNLEIYFDRDKIEKILFNLLSNAFKYTHENGKVTINLSYTTPEAKEEEGKLYIEVEDTGIGIPEGMQDKIFERFFQTDVPDTMVNQGTGIGLAITKEFVKLHNGIITVKSQVGKGSRFTVVLPAKKIYDLPTRSATQPTETEDGEMLLQETSQKSSRKKTILVVDDNEDIRFYLKDNLKELYKIEEATNGKEGWENIKQLIPDLVVSDIMMPLMDGVELARKIKTETATAHIPVILLTAMGNEEKQLEGLKAGVNDYVTKPFTFEILASRIRNLLAQQELLQKRFQKQIEVNPGEITINPVDEKFLKQALEVVEKNMDNPEFSVEDFSRDMFMNRVTLYRKILSITGKTPIEFIRSIRLKRAAQFLEQSGMSIAEIAYEVGFNNPKNFTKAFKEEFKILPSQYAANKGGKSNQAGDI</sequence>
<dbReference type="InterPro" id="IPR005467">
    <property type="entry name" value="His_kinase_dom"/>
</dbReference>
<gene>
    <name evidence="17" type="ORF">KTO63_16355</name>
</gene>
<evidence type="ECO:0000313" key="17">
    <source>
        <dbReference type="EMBL" id="MBV4358738.1"/>
    </source>
</evidence>
<keyword evidence="6" id="KW-0418">Kinase</keyword>
<dbReference type="Pfam" id="PF02518">
    <property type="entry name" value="HATPase_c"/>
    <property type="match status" value="1"/>
</dbReference>
<evidence type="ECO:0000259" key="14">
    <source>
        <dbReference type="PROSITE" id="PS01124"/>
    </source>
</evidence>
<comment type="caution">
    <text evidence="17">The sequence shown here is derived from an EMBL/GenBank/DDBJ whole genome shotgun (WGS) entry which is preliminary data.</text>
</comment>
<dbReference type="Pfam" id="PF00512">
    <property type="entry name" value="HisKA"/>
    <property type="match status" value="1"/>
</dbReference>
<dbReference type="Proteomes" id="UP000812270">
    <property type="component" value="Unassembled WGS sequence"/>
</dbReference>
<dbReference type="EC" id="2.7.13.3" evidence="2"/>
<evidence type="ECO:0000259" key="16">
    <source>
        <dbReference type="PROSITE" id="PS50110"/>
    </source>
</evidence>
<keyword evidence="7" id="KW-0067">ATP-binding</keyword>
<accession>A0A9E2SC93</accession>
<proteinExistence type="predicted"/>
<keyword evidence="5" id="KW-0547">Nucleotide-binding</keyword>
<dbReference type="InterPro" id="IPR011110">
    <property type="entry name" value="Reg_prop"/>
</dbReference>
<dbReference type="InterPro" id="IPR003594">
    <property type="entry name" value="HATPase_dom"/>
</dbReference>
<keyword evidence="8" id="KW-0902">Two-component regulatory system</keyword>
<evidence type="ECO:0000256" key="8">
    <source>
        <dbReference type="ARBA" id="ARBA00023012"/>
    </source>
</evidence>
<evidence type="ECO:0000256" key="4">
    <source>
        <dbReference type="ARBA" id="ARBA00022679"/>
    </source>
</evidence>
<dbReference type="Pfam" id="PF00072">
    <property type="entry name" value="Response_reg"/>
    <property type="match status" value="1"/>
</dbReference>
<evidence type="ECO:0000256" key="2">
    <source>
        <dbReference type="ARBA" id="ARBA00012438"/>
    </source>
</evidence>
<dbReference type="PANTHER" id="PTHR43547:SF2">
    <property type="entry name" value="HYBRID SIGNAL TRANSDUCTION HISTIDINE KINASE C"/>
    <property type="match status" value="1"/>
</dbReference>
<keyword evidence="10" id="KW-0238">DNA-binding</keyword>
<dbReference type="PROSITE" id="PS00041">
    <property type="entry name" value="HTH_ARAC_FAMILY_1"/>
    <property type="match status" value="1"/>
</dbReference>
<dbReference type="InterPro" id="IPR011123">
    <property type="entry name" value="Y_Y_Y"/>
</dbReference>
<dbReference type="CDD" id="cd17574">
    <property type="entry name" value="REC_OmpR"/>
    <property type="match status" value="1"/>
</dbReference>
<dbReference type="GO" id="GO:0043565">
    <property type="term" value="F:sequence-specific DNA binding"/>
    <property type="evidence" value="ECO:0007669"/>
    <property type="project" value="InterPro"/>
</dbReference>
<dbReference type="FunFam" id="3.30.565.10:FF:000037">
    <property type="entry name" value="Hybrid sensor histidine kinase/response regulator"/>
    <property type="match status" value="1"/>
</dbReference>
<dbReference type="PROSITE" id="PS50109">
    <property type="entry name" value="HIS_KIN"/>
    <property type="match status" value="1"/>
</dbReference>
<dbReference type="CDD" id="cd16922">
    <property type="entry name" value="HATPase_EvgS-ArcB-TorS-like"/>
    <property type="match status" value="1"/>
</dbReference>
<keyword evidence="9" id="KW-0805">Transcription regulation</keyword>
<dbReference type="CDD" id="cd00082">
    <property type="entry name" value="HisKA"/>
    <property type="match status" value="1"/>
</dbReference>
<dbReference type="FunFam" id="3.40.50.2300:FF:000138">
    <property type="entry name" value="Two-component system sensor histidine kinase/response regulator"/>
    <property type="match status" value="1"/>
</dbReference>
<dbReference type="PANTHER" id="PTHR43547">
    <property type="entry name" value="TWO-COMPONENT HISTIDINE KINASE"/>
    <property type="match status" value="1"/>
</dbReference>
<dbReference type="SMART" id="SM00342">
    <property type="entry name" value="HTH_ARAC"/>
    <property type="match status" value="1"/>
</dbReference>
<comment type="catalytic activity">
    <reaction evidence="1">
        <text>ATP + protein L-histidine = ADP + protein N-phospho-L-histidine.</text>
        <dbReference type="EC" id="2.7.13.3"/>
    </reaction>
</comment>
<evidence type="ECO:0000256" key="3">
    <source>
        <dbReference type="ARBA" id="ARBA00022553"/>
    </source>
</evidence>
<evidence type="ECO:0000256" key="6">
    <source>
        <dbReference type="ARBA" id="ARBA00022777"/>
    </source>
</evidence>
<evidence type="ECO:0000256" key="12">
    <source>
        <dbReference type="PROSITE-ProRule" id="PRU00169"/>
    </source>
</evidence>
<dbReference type="RefSeq" id="WP_217792462.1">
    <property type="nucleotide sequence ID" value="NZ_JAHSPG010000013.1"/>
</dbReference>
<evidence type="ECO:0000259" key="15">
    <source>
        <dbReference type="PROSITE" id="PS50109"/>
    </source>
</evidence>
<evidence type="ECO:0000256" key="1">
    <source>
        <dbReference type="ARBA" id="ARBA00000085"/>
    </source>
</evidence>
<dbReference type="FunFam" id="1.10.287.130:FF:000045">
    <property type="entry name" value="Two-component system sensor histidine kinase/response regulator"/>
    <property type="match status" value="1"/>
</dbReference>
<feature type="signal peptide" evidence="13">
    <location>
        <begin position="1"/>
        <end position="18"/>
    </location>
</feature>
<dbReference type="SMART" id="SM00387">
    <property type="entry name" value="HATPase_c"/>
    <property type="match status" value="1"/>
</dbReference>
<evidence type="ECO:0000256" key="7">
    <source>
        <dbReference type="ARBA" id="ARBA00022840"/>
    </source>
</evidence>
<keyword evidence="18" id="KW-1185">Reference proteome</keyword>
<dbReference type="SMART" id="SM00388">
    <property type="entry name" value="HisKA"/>
    <property type="match status" value="1"/>
</dbReference>
<dbReference type="InterPro" id="IPR001789">
    <property type="entry name" value="Sig_transdc_resp-reg_receiver"/>
</dbReference>
<protein>
    <recommendedName>
        <fullName evidence="2">histidine kinase</fullName>
        <ecNumber evidence="2">2.7.13.3</ecNumber>
    </recommendedName>
</protein>
<dbReference type="InterPro" id="IPR003661">
    <property type="entry name" value="HisK_dim/P_dom"/>
</dbReference>
<feature type="domain" description="Response regulatory" evidence="16">
    <location>
        <begin position="1117"/>
        <end position="1232"/>
    </location>
</feature>
<dbReference type="Pfam" id="PF07494">
    <property type="entry name" value="Reg_prop"/>
    <property type="match status" value="9"/>
</dbReference>
<dbReference type="InterPro" id="IPR018060">
    <property type="entry name" value="HTH_AraC"/>
</dbReference>
<dbReference type="Pfam" id="PF07495">
    <property type="entry name" value="Y_Y_Y"/>
    <property type="match status" value="1"/>
</dbReference>
<dbReference type="Pfam" id="PF12833">
    <property type="entry name" value="HTH_18"/>
    <property type="match status" value="1"/>
</dbReference>
<feature type="domain" description="HTH araC/xylS-type" evidence="14">
    <location>
        <begin position="1264"/>
        <end position="1363"/>
    </location>
</feature>
<dbReference type="EMBL" id="JAHSPG010000013">
    <property type="protein sequence ID" value="MBV4358738.1"/>
    <property type="molecule type" value="Genomic_DNA"/>
</dbReference>
<organism evidence="17 18">
    <name type="scientific">Pinibacter aurantiacus</name>
    <dbReference type="NCBI Taxonomy" id="2851599"/>
    <lineage>
        <taxon>Bacteria</taxon>
        <taxon>Pseudomonadati</taxon>
        <taxon>Bacteroidota</taxon>
        <taxon>Chitinophagia</taxon>
        <taxon>Chitinophagales</taxon>
        <taxon>Chitinophagaceae</taxon>
        <taxon>Pinibacter</taxon>
    </lineage>
</organism>
<keyword evidence="4" id="KW-0808">Transferase</keyword>
<dbReference type="GO" id="GO:0000155">
    <property type="term" value="F:phosphorelay sensor kinase activity"/>
    <property type="evidence" value="ECO:0007669"/>
    <property type="project" value="InterPro"/>
</dbReference>
<evidence type="ECO:0000256" key="5">
    <source>
        <dbReference type="ARBA" id="ARBA00022741"/>
    </source>
</evidence>
<evidence type="ECO:0000256" key="13">
    <source>
        <dbReference type="SAM" id="SignalP"/>
    </source>
</evidence>
<dbReference type="SMART" id="SM00448">
    <property type="entry name" value="REC"/>
    <property type="match status" value="1"/>
</dbReference>
<evidence type="ECO:0000256" key="9">
    <source>
        <dbReference type="ARBA" id="ARBA00023015"/>
    </source>
</evidence>
<dbReference type="InterPro" id="IPR018062">
    <property type="entry name" value="HTH_AraC-typ_CS"/>
</dbReference>
<dbReference type="PROSITE" id="PS50110">
    <property type="entry name" value="RESPONSE_REGULATORY"/>
    <property type="match status" value="1"/>
</dbReference>
<feature type="chain" id="PRO_5039088661" description="histidine kinase" evidence="13">
    <location>
        <begin position="19"/>
        <end position="1374"/>
    </location>
</feature>
<dbReference type="PROSITE" id="PS01124">
    <property type="entry name" value="HTH_ARAC_FAMILY_2"/>
    <property type="match status" value="1"/>
</dbReference>
<evidence type="ECO:0000313" key="18">
    <source>
        <dbReference type="Proteomes" id="UP000812270"/>
    </source>
</evidence>
<keyword evidence="11" id="KW-0804">Transcription</keyword>
<dbReference type="GO" id="GO:0003700">
    <property type="term" value="F:DNA-binding transcription factor activity"/>
    <property type="evidence" value="ECO:0007669"/>
    <property type="project" value="InterPro"/>
</dbReference>
<keyword evidence="3 12" id="KW-0597">Phosphoprotein</keyword>
<evidence type="ECO:0000256" key="10">
    <source>
        <dbReference type="ARBA" id="ARBA00023125"/>
    </source>
</evidence>
<evidence type="ECO:0000256" key="11">
    <source>
        <dbReference type="ARBA" id="ARBA00023163"/>
    </source>
</evidence>